<name>A0A0G0UVP0_9BACT</name>
<accession>A0A0G0UVP0</accession>
<proteinExistence type="predicted"/>
<organism evidence="1 2">
    <name type="scientific">Candidatus Roizmanbacteria bacterium GW2011_GWA1_41_13</name>
    <dbReference type="NCBI Taxonomy" id="1618474"/>
    <lineage>
        <taxon>Bacteria</taxon>
        <taxon>Candidatus Roizmaniibacteriota</taxon>
    </lineage>
</organism>
<sequence length="189" mass="21779">MSLRCYAVLKEVYNGNMPATERSSLYPFVLFSEQEGPHKVHYVLVPIGFPELSREEEFERQMAVSKLQRVTIDHEFGWGNEEDSERIRFIVPNTPALQAEDGNYYLEDHIAWPIKTRAQIIREYTESLTGIGDIEESLQNLLEAIPDFGEENLQKLQDYAQTSSQHPWFLPVKPKSRRVHSHGSGSSLE</sequence>
<dbReference type="Proteomes" id="UP000034961">
    <property type="component" value="Unassembled WGS sequence"/>
</dbReference>
<dbReference type="AlphaFoldDB" id="A0A0G0UVP0"/>
<reference evidence="1 2" key="1">
    <citation type="journal article" date="2015" name="Nature">
        <title>rRNA introns, odd ribosomes, and small enigmatic genomes across a large radiation of phyla.</title>
        <authorList>
            <person name="Brown C.T."/>
            <person name="Hug L.A."/>
            <person name="Thomas B.C."/>
            <person name="Sharon I."/>
            <person name="Castelle C.J."/>
            <person name="Singh A."/>
            <person name="Wilkins M.J."/>
            <person name="Williams K.H."/>
            <person name="Banfield J.F."/>
        </authorList>
    </citation>
    <scope>NUCLEOTIDE SEQUENCE [LARGE SCALE GENOMIC DNA]</scope>
</reference>
<protein>
    <submittedName>
        <fullName evidence="1">Uncharacterized protein</fullName>
    </submittedName>
</protein>
<evidence type="ECO:0000313" key="1">
    <source>
        <dbReference type="EMBL" id="KKR92814.1"/>
    </source>
</evidence>
<evidence type="ECO:0000313" key="2">
    <source>
        <dbReference type="Proteomes" id="UP000034961"/>
    </source>
</evidence>
<gene>
    <name evidence="1" type="ORF">UU41_C0023G0016</name>
</gene>
<comment type="caution">
    <text evidence="1">The sequence shown here is derived from an EMBL/GenBank/DDBJ whole genome shotgun (WGS) entry which is preliminary data.</text>
</comment>
<dbReference type="EMBL" id="LCAN01000023">
    <property type="protein sequence ID" value="KKR92814.1"/>
    <property type="molecule type" value="Genomic_DNA"/>
</dbReference>